<dbReference type="Pfam" id="PF02321">
    <property type="entry name" value="OEP"/>
    <property type="match status" value="2"/>
</dbReference>
<feature type="region of interest" description="Disordered" evidence="8">
    <location>
        <begin position="64"/>
        <end position="83"/>
    </location>
</feature>
<keyword evidence="9" id="KW-0732">Signal</keyword>
<dbReference type="Proteomes" id="UP000011717">
    <property type="component" value="Unassembled WGS sequence"/>
</dbReference>
<protein>
    <submittedName>
        <fullName evidence="10">Type I secretion outer membrane protein, TolC</fullName>
    </submittedName>
</protein>
<evidence type="ECO:0000256" key="5">
    <source>
        <dbReference type="ARBA" id="ARBA00022692"/>
    </source>
</evidence>
<evidence type="ECO:0000256" key="9">
    <source>
        <dbReference type="SAM" id="SignalP"/>
    </source>
</evidence>
<comment type="subcellular location">
    <subcellularLocation>
        <location evidence="1">Cell outer membrane</location>
    </subcellularLocation>
</comment>
<dbReference type="SUPFAM" id="SSF56954">
    <property type="entry name" value="Outer membrane efflux proteins (OEP)"/>
    <property type="match status" value="1"/>
</dbReference>
<keyword evidence="7" id="KW-0998">Cell outer membrane</keyword>
<keyword evidence="5" id="KW-0812">Transmembrane</keyword>
<evidence type="ECO:0000256" key="3">
    <source>
        <dbReference type="ARBA" id="ARBA00022448"/>
    </source>
</evidence>
<evidence type="ECO:0000256" key="1">
    <source>
        <dbReference type="ARBA" id="ARBA00004442"/>
    </source>
</evidence>
<keyword evidence="4" id="KW-1134">Transmembrane beta strand</keyword>
<reference evidence="10 11" key="1">
    <citation type="journal article" date="2013" name="Genome Announc.">
        <title>Draft Genome Sequence of Strain JLT2015T, Belonging to the Family Sphingomonadaceae of the Alphaproteobacteria.</title>
        <authorList>
            <person name="Tang K."/>
            <person name="Liu K."/>
            <person name="Li S."/>
            <person name="Jiao N."/>
        </authorList>
    </citation>
    <scope>NUCLEOTIDE SEQUENCE [LARGE SCALE GENOMIC DNA]</scope>
    <source>
        <strain evidence="10 11">JLT2015</strain>
    </source>
</reference>
<dbReference type="PANTHER" id="PTHR30026:SF22">
    <property type="entry name" value="OUTER MEMBRANE EFFLUX PROTEIN"/>
    <property type="match status" value="1"/>
</dbReference>
<evidence type="ECO:0000256" key="6">
    <source>
        <dbReference type="ARBA" id="ARBA00023136"/>
    </source>
</evidence>
<feature type="compositionally biased region" description="Polar residues" evidence="8">
    <location>
        <begin position="64"/>
        <end position="80"/>
    </location>
</feature>
<comment type="similarity">
    <text evidence="2">Belongs to the outer membrane factor (OMF) (TC 1.B.17) family.</text>
</comment>
<dbReference type="OrthoDB" id="9789368at2"/>
<dbReference type="NCBIfam" id="TIGR01844">
    <property type="entry name" value="type_I_sec_TolC"/>
    <property type="match status" value="1"/>
</dbReference>
<dbReference type="GO" id="GO:0015288">
    <property type="term" value="F:porin activity"/>
    <property type="evidence" value="ECO:0007669"/>
    <property type="project" value="TreeGrafter"/>
</dbReference>
<dbReference type="InterPro" id="IPR051906">
    <property type="entry name" value="TolC-like"/>
</dbReference>
<evidence type="ECO:0000256" key="4">
    <source>
        <dbReference type="ARBA" id="ARBA00022452"/>
    </source>
</evidence>
<evidence type="ECO:0000256" key="8">
    <source>
        <dbReference type="SAM" id="MobiDB-lite"/>
    </source>
</evidence>
<proteinExistence type="inferred from homology"/>
<comment type="caution">
    <text evidence="10">The sequence shown here is derived from an EMBL/GenBank/DDBJ whole genome shotgun (WGS) entry which is preliminary data.</text>
</comment>
<dbReference type="EMBL" id="AMRV01000011">
    <property type="protein sequence ID" value="EMD82016.1"/>
    <property type="molecule type" value="Genomic_DNA"/>
</dbReference>
<dbReference type="Gene3D" id="1.20.1600.10">
    <property type="entry name" value="Outer membrane efflux proteins (OEP)"/>
    <property type="match status" value="1"/>
</dbReference>
<keyword evidence="6" id="KW-0472">Membrane</keyword>
<dbReference type="GO" id="GO:0009279">
    <property type="term" value="C:cell outer membrane"/>
    <property type="evidence" value="ECO:0007669"/>
    <property type="project" value="UniProtKB-SubCell"/>
</dbReference>
<dbReference type="PANTHER" id="PTHR30026">
    <property type="entry name" value="OUTER MEMBRANE PROTEIN TOLC"/>
    <property type="match status" value="1"/>
</dbReference>
<feature type="compositionally biased region" description="Pro residues" evidence="8">
    <location>
        <begin position="476"/>
        <end position="488"/>
    </location>
</feature>
<dbReference type="GO" id="GO:0015562">
    <property type="term" value="F:efflux transmembrane transporter activity"/>
    <property type="evidence" value="ECO:0007669"/>
    <property type="project" value="InterPro"/>
</dbReference>
<gene>
    <name evidence="10" type="ORF">C725_2672</name>
</gene>
<evidence type="ECO:0000313" key="11">
    <source>
        <dbReference type="Proteomes" id="UP000011717"/>
    </source>
</evidence>
<feature type="region of interest" description="Disordered" evidence="8">
    <location>
        <begin position="469"/>
        <end position="496"/>
    </location>
</feature>
<dbReference type="PATRIC" id="fig|1234595.3.peg.2673"/>
<name>M2TK19_9SPHN</name>
<evidence type="ECO:0000256" key="7">
    <source>
        <dbReference type="ARBA" id="ARBA00023237"/>
    </source>
</evidence>
<dbReference type="AlphaFoldDB" id="M2TK19"/>
<dbReference type="InterPro" id="IPR010130">
    <property type="entry name" value="T1SS_OMP_TolC"/>
</dbReference>
<sequence>MRYFCSRIAIAGGLAATAAISPASAETLQDAFASAYSSNPDLTSARAGQRITDETLIQARSATRPTVSGQGVIDQQTSNPGRFDDQSRLVNVGIELRQPVYRGGQIRNDLKAADRGVLAGREQMRGTENQVMLDTVTVYMDVLRDQSEVELTENNVRVLERQLQASQDRFEVGDVTRTDVAQSEARLALARSQNIAALANLEASKNAYARVVGHAPDDLQPPPPLPPLPDSPEEAVDTALEQNPFIISARLQEDAQRYRAKSARAARLPSVDATFAVGYTNFRGVVAGGGGLRAGGVDFTQNIGATVTVPLYQRGQVGSQIRSQMARADQLREDALNAERQVIERVRTAFENLRAARATIQASSIAVDSNTLALEGTRAELTVGTRNILDVLNAEQELLNAQVQLVRAERNSYVAGFALLAALGRAEASDLSVPVELYNSEEYLDRADDHWFDWDAEFEAQPLRTDVKVPARPDIVQPPIPDPTPAPPSVDEIAEG</sequence>
<dbReference type="InterPro" id="IPR003423">
    <property type="entry name" value="OMP_efflux"/>
</dbReference>
<dbReference type="RefSeq" id="WP_008603636.1">
    <property type="nucleotide sequence ID" value="NZ_AMRV01000011.1"/>
</dbReference>
<evidence type="ECO:0000313" key="10">
    <source>
        <dbReference type="EMBL" id="EMD82016.1"/>
    </source>
</evidence>
<keyword evidence="3" id="KW-0813">Transport</keyword>
<evidence type="ECO:0000256" key="2">
    <source>
        <dbReference type="ARBA" id="ARBA00007613"/>
    </source>
</evidence>
<organism evidence="10 11">
    <name type="scientific">Pacificimonas flava</name>
    <dbReference type="NCBI Taxonomy" id="1234595"/>
    <lineage>
        <taxon>Bacteria</taxon>
        <taxon>Pseudomonadati</taxon>
        <taxon>Pseudomonadota</taxon>
        <taxon>Alphaproteobacteria</taxon>
        <taxon>Sphingomonadales</taxon>
        <taxon>Sphingosinicellaceae</taxon>
        <taxon>Pacificimonas</taxon>
    </lineage>
</organism>
<feature type="chain" id="PRO_5004026578" evidence="9">
    <location>
        <begin position="26"/>
        <end position="496"/>
    </location>
</feature>
<accession>M2TK19</accession>
<dbReference type="GO" id="GO:1990281">
    <property type="term" value="C:efflux pump complex"/>
    <property type="evidence" value="ECO:0007669"/>
    <property type="project" value="TreeGrafter"/>
</dbReference>
<keyword evidence="11" id="KW-1185">Reference proteome</keyword>
<feature type="signal peptide" evidence="9">
    <location>
        <begin position="1"/>
        <end position="25"/>
    </location>
</feature>